<keyword evidence="2" id="KW-0472">Membrane</keyword>
<feature type="transmembrane region" description="Helical" evidence="2">
    <location>
        <begin position="62"/>
        <end position="82"/>
    </location>
</feature>
<keyword evidence="2" id="KW-0812">Transmembrane</keyword>
<feature type="compositionally biased region" description="Pro residues" evidence="1">
    <location>
        <begin position="289"/>
        <end position="299"/>
    </location>
</feature>
<name>A0A1H1VA81_9MICO</name>
<dbReference type="GO" id="GO:0080120">
    <property type="term" value="P:CAAX-box protein maturation"/>
    <property type="evidence" value="ECO:0007669"/>
    <property type="project" value="UniProtKB-ARBA"/>
</dbReference>
<dbReference type="InterPro" id="IPR003675">
    <property type="entry name" value="Rce1/LyrA-like_dom"/>
</dbReference>
<dbReference type="GO" id="GO:0004175">
    <property type="term" value="F:endopeptidase activity"/>
    <property type="evidence" value="ECO:0007669"/>
    <property type="project" value="UniProtKB-ARBA"/>
</dbReference>
<evidence type="ECO:0000313" key="4">
    <source>
        <dbReference type="EMBL" id="SDS81658.1"/>
    </source>
</evidence>
<dbReference type="GeneID" id="36300896"/>
<sequence length="314" mass="34405">MTDAAPHRSAWQRFWDRGGWWRALLLAAVYYGLYQLLSLAFLPLAAQVDDPASAAGVLVYDVLPILVGGLLLVGFIASVGWWRPVFGRQPIRGAGWMWIAIVAVLLFNVLRFLTIEDGSVGVDVVATWLLAGLAIGFAEEVLTRGLVVKMMRDAGARELVVAVISAAIFAGLHAGNLLTGQDLLPTLFQLVYTFAFGICMYLALRVTRTIVAPILLHASTDPSIFLQTLHPAEGGLTALAALGEHRRGRRGPRADGLHPRAGRNLRTPHLRLSALTARVTPHARRRGCRPPPSRRPAQPPGARRRRTGPRRRRR</sequence>
<keyword evidence="2" id="KW-1133">Transmembrane helix</keyword>
<dbReference type="Proteomes" id="UP000182126">
    <property type="component" value="Chromosome I"/>
</dbReference>
<dbReference type="eggNOG" id="COG1266">
    <property type="taxonomic scope" value="Bacteria"/>
</dbReference>
<reference evidence="4 5" key="1">
    <citation type="submission" date="2016-10" db="EMBL/GenBank/DDBJ databases">
        <authorList>
            <person name="de Groot N.N."/>
        </authorList>
    </citation>
    <scope>NUCLEOTIDE SEQUENCE [LARGE SCALE GENOMIC DNA]</scope>
    <source>
        <strain evidence="4 5">DSM 15019</strain>
    </source>
</reference>
<feature type="region of interest" description="Disordered" evidence="1">
    <location>
        <begin position="246"/>
        <end position="314"/>
    </location>
</feature>
<dbReference type="EMBL" id="LT629770">
    <property type="protein sequence ID" value="SDS81658.1"/>
    <property type="molecule type" value="Genomic_DNA"/>
</dbReference>
<feature type="transmembrane region" description="Helical" evidence="2">
    <location>
        <begin position="125"/>
        <end position="147"/>
    </location>
</feature>
<evidence type="ECO:0000313" key="5">
    <source>
        <dbReference type="Proteomes" id="UP000182126"/>
    </source>
</evidence>
<dbReference type="RefSeq" id="WP_231919580.1">
    <property type="nucleotide sequence ID" value="NZ_LT629770.1"/>
</dbReference>
<feature type="transmembrane region" description="Helical" evidence="2">
    <location>
        <begin position="184"/>
        <end position="204"/>
    </location>
</feature>
<proteinExistence type="predicted"/>
<evidence type="ECO:0000259" key="3">
    <source>
        <dbReference type="Pfam" id="PF02517"/>
    </source>
</evidence>
<protein>
    <submittedName>
        <fullName evidence="4">CAAX protease self-immunity</fullName>
    </submittedName>
</protein>
<feature type="transmembrane region" description="Helical" evidence="2">
    <location>
        <begin position="159"/>
        <end position="178"/>
    </location>
</feature>
<feature type="compositionally biased region" description="Basic residues" evidence="1">
    <location>
        <begin position="302"/>
        <end position="314"/>
    </location>
</feature>
<organism evidence="4 5">
    <name type="scientific">Microbacterium paraoxydans</name>
    <dbReference type="NCBI Taxonomy" id="199592"/>
    <lineage>
        <taxon>Bacteria</taxon>
        <taxon>Bacillati</taxon>
        <taxon>Actinomycetota</taxon>
        <taxon>Actinomycetes</taxon>
        <taxon>Micrococcales</taxon>
        <taxon>Microbacteriaceae</taxon>
        <taxon>Microbacterium</taxon>
    </lineage>
</organism>
<keyword evidence="4" id="KW-0378">Hydrolase</keyword>
<evidence type="ECO:0000256" key="1">
    <source>
        <dbReference type="SAM" id="MobiDB-lite"/>
    </source>
</evidence>
<feature type="domain" description="CAAX prenyl protease 2/Lysostaphin resistance protein A-like" evidence="3">
    <location>
        <begin position="124"/>
        <end position="221"/>
    </location>
</feature>
<feature type="transmembrane region" description="Helical" evidence="2">
    <location>
        <begin position="20"/>
        <end position="42"/>
    </location>
</feature>
<evidence type="ECO:0000256" key="2">
    <source>
        <dbReference type="SAM" id="Phobius"/>
    </source>
</evidence>
<feature type="compositionally biased region" description="Basic residues" evidence="1">
    <location>
        <begin position="260"/>
        <end position="269"/>
    </location>
</feature>
<gene>
    <name evidence="4" type="ORF">SAMN04489809_2756</name>
</gene>
<dbReference type="GO" id="GO:0006508">
    <property type="term" value="P:proteolysis"/>
    <property type="evidence" value="ECO:0007669"/>
    <property type="project" value="UniProtKB-KW"/>
</dbReference>
<feature type="transmembrane region" description="Helical" evidence="2">
    <location>
        <begin position="94"/>
        <end position="113"/>
    </location>
</feature>
<keyword evidence="4" id="KW-0645">Protease</keyword>
<accession>A0A1H1VA81</accession>
<dbReference type="AlphaFoldDB" id="A0A1H1VA81"/>
<dbReference type="Pfam" id="PF02517">
    <property type="entry name" value="Rce1-like"/>
    <property type="match status" value="1"/>
</dbReference>